<dbReference type="PANTHER" id="PTHR43861">
    <property type="entry name" value="TRANS-ACONITATE 2-METHYLTRANSFERASE-RELATED"/>
    <property type="match status" value="1"/>
</dbReference>
<dbReference type="OrthoDB" id="9774345at2"/>
<dbReference type="InterPro" id="IPR013216">
    <property type="entry name" value="Methyltransf_11"/>
</dbReference>
<reference evidence="2 3" key="1">
    <citation type="journal article" date="2012" name="J. Bacteriol.">
        <title>Draft Genome Sequences for Two Metal-Reducing Pelosinus fermentans Strains Isolated from a Cr(VI)-Contaminated Site and for Type Strain R7.</title>
        <authorList>
            <person name="Brown S.D."/>
            <person name="Podar M."/>
            <person name="Klingeman D.M."/>
            <person name="Johnson C.M."/>
            <person name="Yang Z.K."/>
            <person name="Utturkar S.M."/>
            <person name="Land M.L."/>
            <person name="Mosher J.J."/>
            <person name="Hurt R.A.Jr."/>
            <person name="Phelps T.J."/>
            <person name="Palumbo A.V."/>
            <person name="Arkin A.P."/>
            <person name="Hazen T.C."/>
            <person name="Elias D.A."/>
        </authorList>
    </citation>
    <scope>NUCLEOTIDE SEQUENCE [LARGE SCALE GENOMIC DNA]</scope>
    <source>
        <strain evidence="2 3">B4</strain>
    </source>
</reference>
<dbReference type="GO" id="GO:0032259">
    <property type="term" value="P:methylation"/>
    <property type="evidence" value="ECO:0007669"/>
    <property type="project" value="UniProtKB-KW"/>
</dbReference>
<sequence length="228" mass="26527">MERTTLELELDIRKTKLHFWDEVRRTYNIVGKKYHELFHDEMSKKDYDCELLNQFATCFTSKSLICDVGCGPSGHIGRYLFDKGLDVLGLDISEECINIARKVNPGMRFEVGNMADMNIVDDSLDGIISFYSIIHTPKRYQSSIFREFNRTLKKGGKLLIVVKQGDSEAEIEELLGFETKIWFAHFSEDEIRDYLSNNGFSIRFLETRKPYDFEISNSRIYAIGEKKD</sequence>
<keyword evidence="2" id="KW-0489">Methyltransferase</keyword>
<dbReference type="InterPro" id="IPR029063">
    <property type="entry name" value="SAM-dependent_MTases_sf"/>
</dbReference>
<evidence type="ECO:0000313" key="3">
    <source>
        <dbReference type="Proteomes" id="UP000004324"/>
    </source>
</evidence>
<keyword evidence="2" id="KW-0808">Transferase</keyword>
<evidence type="ECO:0000313" key="2">
    <source>
        <dbReference type="EMBL" id="EIW18788.1"/>
    </source>
</evidence>
<dbReference type="Pfam" id="PF08241">
    <property type="entry name" value="Methyltransf_11"/>
    <property type="match status" value="1"/>
</dbReference>
<protein>
    <submittedName>
        <fullName evidence="2">Methyltransferase type 11</fullName>
    </submittedName>
</protein>
<gene>
    <name evidence="2" type="ORF">FB4_0313</name>
</gene>
<feature type="domain" description="Methyltransferase type 11" evidence="1">
    <location>
        <begin position="67"/>
        <end position="160"/>
    </location>
</feature>
<dbReference type="PATRIC" id="fig|1149862.3.peg.1730"/>
<dbReference type="Gene3D" id="3.40.50.150">
    <property type="entry name" value="Vaccinia Virus protein VP39"/>
    <property type="match status" value="1"/>
</dbReference>
<dbReference type="SUPFAM" id="SSF53335">
    <property type="entry name" value="S-adenosyl-L-methionine-dependent methyltransferases"/>
    <property type="match status" value="1"/>
</dbReference>
<organism evidence="2 3">
    <name type="scientific">Pelosinus fermentans B4</name>
    <dbReference type="NCBI Taxonomy" id="1149862"/>
    <lineage>
        <taxon>Bacteria</taxon>
        <taxon>Bacillati</taxon>
        <taxon>Bacillota</taxon>
        <taxon>Negativicutes</taxon>
        <taxon>Selenomonadales</taxon>
        <taxon>Sporomusaceae</taxon>
        <taxon>Pelosinus</taxon>
    </lineage>
</organism>
<dbReference type="Proteomes" id="UP000004324">
    <property type="component" value="Unassembled WGS sequence"/>
</dbReference>
<dbReference type="EMBL" id="AKVJ01000022">
    <property type="protein sequence ID" value="EIW18788.1"/>
    <property type="molecule type" value="Genomic_DNA"/>
</dbReference>
<accession>I8RGL0</accession>
<dbReference type="PANTHER" id="PTHR43861:SF1">
    <property type="entry name" value="TRANS-ACONITATE 2-METHYLTRANSFERASE"/>
    <property type="match status" value="1"/>
</dbReference>
<dbReference type="CDD" id="cd02440">
    <property type="entry name" value="AdoMet_MTases"/>
    <property type="match status" value="1"/>
</dbReference>
<proteinExistence type="predicted"/>
<comment type="caution">
    <text evidence="2">The sequence shown here is derived from an EMBL/GenBank/DDBJ whole genome shotgun (WGS) entry which is preliminary data.</text>
</comment>
<dbReference type="AlphaFoldDB" id="I8RGL0"/>
<dbReference type="RefSeq" id="WP_007933165.1">
    <property type="nucleotide sequence ID" value="NZ_AKVJ01000022.1"/>
</dbReference>
<name>I8RGL0_9FIRM</name>
<dbReference type="GO" id="GO:0008168">
    <property type="term" value="F:methyltransferase activity"/>
    <property type="evidence" value="ECO:0007669"/>
    <property type="project" value="UniProtKB-KW"/>
</dbReference>
<keyword evidence="3" id="KW-1185">Reference proteome</keyword>
<evidence type="ECO:0000259" key="1">
    <source>
        <dbReference type="Pfam" id="PF08241"/>
    </source>
</evidence>